<evidence type="ECO:0000256" key="1">
    <source>
        <dbReference type="ARBA" id="ARBA00004370"/>
    </source>
</evidence>
<feature type="transmembrane region" description="Helical" evidence="5">
    <location>
        <begin position="26"/>
        <end position="43"/>
    </location>
</feature>
<dbReference type="Pfam" id="PF13850">
    <property type="entry name" value="ERGIC_N"/>
    <property type="match status" value="1"/>
</dbReference>
<evidence type="ECO:0000256" key="2">
    <source>
        <dbReference type="ARBA" id="ARBA00022692"/>
    </source>
</evidence>
<dbReference type="PANTHER" id="PTHR10984:SF37">
    <property type="entry name" value="PROTEIN DISULFIDE-ISOMERASE 5-3"/>
    <property type="match status" value="1"/>
</dbReference>
<dbReference type="InterPro" id="IPR045888">
    <property type="entry name" value="Erv"/>
</dbReference>
<accession>A0A7S4QW47</accession>
<dbReference type="GO" id="GO:0030134">
    <property type="term" value="C:COPII-coated ER to Golgi transport vesicle"/>
    <property type="evidence" value="ECO:0007669"/>
    <property type="project" value="TreeGrafter"/>
</dbReference>
<dbReference type="Gene3D" id="3.40.30.10">
    <property type="entry name" value="Glutaredoxin"/>
    <property type="match status" value="1"/>
</dbReference>
<dbReference type="InterPro" id="IPR013766">
    <property type="entry name" value="Thioredoxin_domain"/>
</dbReference>
<dbReference type="PROSITE" id="PS51352">
    <property type="entry name" value="THIOREDOXIN_2"/>
    <property type="match status" value="1"/>
</dbReference>
<dbReference type="SUPFAM" id="SSF52833">
    <property type="entry name" value="Thioredoxin-like"/>
    <property type="match status" value="1"/>
</dbReference>
<sequence>MSRPWTANIDMYRKVPNDLLESSRRGSIMSTMAIIVMTTLFIMETRAFFRSDLVSDLALDSNDDPKVRVNFNITMMDMKCEFATIDVISVLETEQNVTQHVQKRLISSEGVRERYDHRNRDQHDIVMYDESVTETMEELLKNGEFTIELDGQTLDFAEKSQKFLFVDFYASWCSHCRDLAPTWETLAQVMAIINIDVMEDKYGEDEVHSYTDEEFEEARKASAPVFIAKVDCVKFPDLCQKEGIMAYPTLRLFSEGKFWSDYKGHRTIMEMVSWLRVQEDEYAKEKGEKAVMEKVDAETSKRSSFYPVVENLSFLIFLICVYSPFLLYLNTVAWDSMQMTEEISQWNEEVRNRRVRVHEGWWDEVDHVGCELSGFLMVNRAPGNFRIQARSKMHEVDPYLANVSHEVHHLSFGDPVIFKHIEEGNTVTPPQFLESTKPIDGNVYITKRLHEAHHHFLKVVTTNFNNLASKFLWNSVDYQGSKKKAEVNTKKKNYGRAYQMLVSSKKSLYAENVVPEAKFTYDLSPISVSYRKKSRHWYDYLTSLMAIIGGTFTFVGMMEKGVYAMSSKKRR</sequence>
<dbReference type="InterPro" id="IPR036249">
    <property type="entry name" value="Thioredoxin-like_sf"/>
</dbReference>
<dbReference type="InterPro" id="IPR039542">
    <property type="entry name" value="Erv_N"/>
</dbReference>
<comment type="subcellular location">
    <subcellularLocation>
        <location evidence="1">Membrane</location>
    </subcellularLocation>
</comment>
<dbReference type="PANTHER" id="PTHR10984">
    <property type="entry name" value="ENDOPLASMIC RETICULUM-GOLGI INTERMEDIATE COMPARTMENT PROTEIN"/>
    <property type="match status" value="1"/>
</dbReference>
<dbReference type="GO" id="GO:0005783">
    <property type="term" value="C:endoplasmic reticulum"/>
    <property type="evidence" value="ECO:0007669"/>
    <property type="project" value="TreeGrafter"/>
</dbReference>
<keyword evidence="3 5" id="KW-1133">Transmembrane helix</keyword>
<dbReference type="Pfam" id="PF07970">
    <property type="entry name" value="COPIIcoated_ERV"/>
    <property type="match status" value="1"/>
</dbReference>
<evidence type="ECO:0000259" key="6">
    <source>
        <dbReference type="PROSITE" id="PS51352"/>
    </source>
</evidence>
<reference evidence="7" key="1">
    <citation type="submission" date="2021-01" db="EMBL/GenBank/DDBJ databases">
        <authorList>
            <person name="Corre E."/>
            <person name="Pelletier E."/>
            <person name="Niang G."/>
            <person name="Scheremetjew M."/>
            <person name="Finn R."/>
            <person name="Kale V."/>
            <person name="Holt S."/>
            <person name="Cochrane G."/>
            <person name="Meng A."/>
            <person name="Brown T."/>
            <person name="Cohen L."/>
        </authorList>
    </citation>
    <scope>NUCLEOTIDE SEQUENCE</scope>
    <source>
        <strain evidence="7">GSO104</strain>
    </source>
</reference>
<dbReference type="AlphaFoldDB" id="A0A7S4QW47"/>
<evidence type="ECO:0000256" key="5">
    <source>
        <dbReference type="SAM" id="Phobius"/>
    </source>
</evidence>
<dbReference type="EMBL" id="HBNS01011043">
    <property type="protein sequence ID" value="CAE4595828.1"/>
    <property type="molecule type" value="Transcribed_RNA"/>
</dbReference>
<proteinExistence type="predicted"/>
<evidence type="ECO:0000313" key="7">
    <source>
        <dbReference type="EMBL" id="CAE4595828.1"/>
    </source>
</evidence>
<name>A0A7S4QW47_9STRA</name>
<dbReference type="PRINTS" id="PR00421">
    <property type="entry name" value="THIOREDOXIN"/>
</dbReference>
<dbReference type="Pfam" id="PF00085">
    <property type="entry name" value="Thioredoxin"/>
    <property type="match status" value="2"/>
</dbReference>
<organism evidence="7">
    <name type="scientific">Ditylum brightwellii</name>
    <dbReference type="NCBI Taxonomy" id="49249"/>
    <lineage>
        <taxon>Eukaryota</taxon>
        <taxon>Sar</taxon>
        <taxon>Stramenopiles</taxon>
        <taxon>Ochrophyta</taxon>
        <taxon>Bacillariophyta</taxon>
        <taxon>Mediophyceae</taxon>
        <taxon>Lithodesmiophycidae</taxon>
        <taxon>Lithodesmiales</taxon>
        <taxon>Lithodesmiaceae</taxon>
        <taxon>Ditylum</taxon>
    </lineage>
</organism>
<keyword evidence="2 5" id="KW-0812">Transmembrane</keyword>
<protein>
    <recommendedName>
        <fullName evidence="6">Thioredoxin domain-containing protein</fullName>
    </recommendedName>
</protein>
<feature type="domain" description="Thioredoxin" evidence="6">
    <location>
        <begin position="125"/>
        <end position="280"/>
    </location>
</feature>
<evidence type="ECO:0000256" key="3">
    <source>
        <dbReference type="ARBA" id="ARBA00022989"/>
    </source>
</evidence>
<feature type="transmembrane region" description="Helical" evidence="5">
    <location>
        <begin position="537"/>
        <end position="558"/>
    </location>
</feature>
<dbReference type="GO" id="GO:0016020">
    <property type="term" value="C:membrane"/>
    <property type="evidence" value="ECO:0007669"/>
    <property type="project" value="UniProtKB-SubCell"/>
</dbReference>
<evidence type="ECO:0000256" key="4">
    <source>
        <dbReference type="ARBA" id="ARBA00023136"/>
    </source>
</evidence>
<dbReference type="CDD" id="cd02961">
    <property type="entry name" value="PDI_a_family"/>
    <property type="match status" value="1"/>
</dbReference>
<dbReference type="InterPro" id="IPR012936">
    <property type="entry name" value="Erv_C"/>
</dbReference>
<keyword evidence="4 5" id="KW-0472">Membrane</keyword>
<feature type="transmembrane region" description="Helical" evidence="5">
    <location>
        <begin position="308"/>
        <end position="329"/>
    </location>
</feature>
<gene>
    <name evidence="7" type="ORF">DBRI00130_LOCUS8930</name>
</gene>